<dbReference type="Pfam" id="PF24883">
    <property type="entry name" value="NPHP3_N"/>
    <property type="match status" value="1"/>
</dbReference>
<dbReference type="PANTHER" id="PTHR24123:SF33">
    <property type="entry name" value="PROTEIN HOS4"/>
    <property type="match status" value="1"/>
</dbReference>
<name>A0A0C9UDL1_SPHS4</name>
<evidence type="ECO:0000256" key="1">
    <source>
        <dbReference type="ARBA" id="ARBA00022737"/>
    </source>
</evidence>
<evidence type="ECO:0000256" key="2">
    <source>
        <dbReference type="ARBA" id="ARBA00023043"/>
    </source>
</evidence>
<dbReference type="PROSITE" id="PS50088">
    <property type="entry name" value="ANK_REPEAT"/>
    <property type="match status" value="2"/>
</dbReference>
<dbReference type="AlphaFoldDB" id="A0A0C9UDL1"/>
<dbReference type="PROSITE" id="PS50837">
    <property type="entry name" value="NACHT"/>
    <property type="match status" value="1"/>
</dbReference>
<dbReference type="InterPro" id="IPR054471">
    <property type="entry name" value="GPIID_WHD"/>
</dbReference>
<dbReference type="InterPro" id="IPR051165">
    <property type="entry name" value="Multifunctional_ANK_Repeat"/>
</dbReference>
<feature type="repeat" description="ANK" evidence="3">
    <location>
        <begin position="763"/>
        <end position="795"/>
    </location>
</feature>
<dbReference type="InterPro" id="IPR027417">
    <property type="entry name" value="P-loop_NTPase"/>
</dbReference>
<dbReference type="HOGENOM" id="CLU_000288_34_23_1"/>
<accession>A0A0C9UDL1</accession>
<dbReference type="SMART" id="SM00248">
    <property type="entry name" value="ANK"/>
    <property type="match status" value="12"/>
</dbReference>
<gene>
    <name evidence="5" type="ORF">M422DRAFT_275892</name>
</gene>
<reference evidence="5 6" key="1">
    <citation type="submission" date="2014-06" db="EMBL/GenBank/DDBJ databases">
        <title>Evolutionary Origins and Diversification of the Mycorrhizal Mutualists.</title>
        <authorList>
            <consortium name="DOE Joint Genome Institute"/>
            <consortium name="Mycorrhizal Genomics Consortium"/>
            <person name="Kohler A."/>
            <person name="Kuo A."/>
            <person name="Nagy L.G."/>
            <person name="Floudas D."/>
            <person name="Copeland A."/>
            <person name="Barry K.W."/>
            <person name="Cichocki N."/>
            <person name="Veneault-Fourrey C."/>
            <person name="LaButti K."/>
            <person name="Lindquist E.A."/>
            <person name="Lipzen A."/>
            <person name="Lundell T."/>
            <person name="Morin E."/>
            <person name="Murat C."/>
            <person name="Riley R."/>
            <person name="Ohm R."/>
            <person name="Sun H."/>
            <person name="Tunlid A."/>
            <person name="Henrissat B."/>
            <person name="Grigoriev I.V."/>
            <person name="Hibbett D.S."/>
            <person name="Martin F."/>
        </authorList>
    </citation>
    <scope>NUCLEOTIDE SEQUENCE [LARGE SCALE GENOMIC DNA]</scope>
    <source>
        <strain evidence="5 6">SS14</strain>
    </source>
</reference>
<evidence type="ECO:0000313" key="5">
    <source>
        <dbReference type="EMBL" id="KIJ23511.1"/>
    </source>
</evidence>
<dbReference type="OrthoDB" id="7464126at2759"/>
<dbReference type="Pfam" id="PF12796">
    <property type="entry name" value="Ank_2"/>
    <property type="match status" value="3"/>
</dbReference>
<keyword evidence="6" id="KW-1185">Reference proteome</keyword>
<dbReference type="PANTHER" id="PTHR24123">
    <property type="entry name" value="ANKYRIN REPEAT-CONTAINING"/>
    <property type="match status" value="1"/>
</dbReference>
<organism evidence="5 6">
    <name type="scientific">Sphaerobolus stellatus (strain SS14)</name>
    <dbReference type="NCBI Taxonomy" id="990650"/>
    <lineage>
        <taxon>Eukaryota</taxon>
        <taxon>Fungi</taxon>
        <taxon>Dikarya</taxon>
        <taxon>Basidiomycota</taxon>
        <taxon>Agaricomycotina</taxon>
        <taxon>Agaricomycetes</taxon>
        <taxon>Phallomycetidae</taxon>
        <taxon>Geastrales</taxon>
        <taxon>Sphaerobolaceae</taxon>
        <taxon>Sphaerobolus</taxon>
    </lineage>
</organism>
<dbReference type="EMBL" id="KN837651">
    <property type="protein sequence ID" value="KIJ23511.1"/>
    <property type="molecule type" value="Genomic_DNA"/>
</dbReference>
<dbReference type="Gene3D" id="1.25.40.20">
    <property type="entry name" value="Ankyrin repeat-containing domain"/>
    <property type="match status" value="3"/>
</dbReference>
<dbReference type="InterPro" id="IPR002110">
    <property type="entry name" value="Ankyrin_rpt"/>
</dbReference>
<evidence type="ECO:0000256" key="3">
    <source>
        <dbReference type="PROSITE-ProRule" id="PRU00023"/>
    </source>
</evidence>
<dbReference type="Gene3D" id="3.40.50.300">
    <property type="entry name" value="P-loop containing nucleotide triphosphate hydrolases"/>
    <property type="match status" value="1"/>
</dbReference>
<feature type="repeat" description="ANK" evidence="3">
    <location>
        <begin position="1076"/>
        <end position="1108"/>
    </location>
</feature>
<keyword evidence="2 3" id="KW-0040">ANK repeat</keyword>
<evidence type="ECO:0000259" key="4">
    <source>
        <dbReference type="PROSITE" id="PS50837"/>
    </source>
</evidence>
<sequence length="1144" mass="128268">MDIFGTISSAIDLSDMVITYVQTVKGGKEDRARLTGELIALKTLLPILQGRLQQFNVASSSEFKGAAEYTDTLLIPLSDCTAALQEMTVQLLKAESKLMWPFTKKDIDGKLQTVERCKSYITLVIQNGTFAAIEKIQEDLKSTGNDLDMVGTKMQFLLKLNIDGAAETQQMKQQIGQVEMSVKDAQLEDLADWVSPLSFEKSQDKLFETRTQNTGTWIFKTSQMEQWFQGRFGILWGKGDPGVGKTIITSVIIDRLKELYYEPSNKVAVLYIYFNYKVQYTTRELMEGLLRELILGRFLNEFTIQSLKEAMSRRDRLSNDKVVGLLKSILQLLRRTFIIVDAFDEISDEAARATLWTTLSKLTSNTSVQLLIISRPHVTGILADAELVISAQEDDVKAYIKSRIVEHEQLRRLVMNKKPSIEEEVVGRVCEESSGMFLLTRLHMDSLSGKLKRSHILSALQTLPRDFVGTYDEAMERINQQSPERKQLTLHILSWMVLAYRPLSESELLYALELSEGKEDVVLEDCYDREDILSVCAGLVVISEESSKAMLVHYTTQEYLQSRIGNISLLSEASLARACLIFGYSAFFVPKEDAMERSFADSFGEYACTGWYIHAKRTEDPGIVELCCHLLYEPQKRSILVKHMELYREITEPAWLHEELSALQICARLGLVAVADLLLDGNFKLETDADRNDYDGHIPWWIAARSQQLEIMEVIHNKKKIDVDSRDSHGRTALSYAATNGNMGIIDFLVSTVKANVNTPDRDGRIPLFYAVIRGHKSVIAYLIAAGSNVNHRDHRCAAPLHCTSGLQPHNEAVIALLLECHDIDVDPKDEDLMTPLMNAVRYNHIGAVKRLLETGAVDINASNKHGRTPFSQAMDCLTDEVARLLLAAGEVDINGTDADGRTPLSYAVGNRWQLEPGIACVQLLLQKENVDVDAADNRCRTPLSYAAETDNVEAVKMLLETERVQLDTEDITQASPFSYAARKGSWNIVKLLLDAGQAIIDKPDIEGRTPLSYAVGRNGNSKTVRLIIKTGRVDVNAVDLNLGTPLLYAAKEGDCDTVRLLIDTGNVDVNAKDVKLRTPLSYAAEEGRVDVVKVLLGTTATVDVNARDNRDRKATEWAHWHWDRDARAQIIALIEDYSNKQRL</sequence>
<evidence type="ECO:0000313" key="6">
    <source>
        <dbReference type="Proteomes" id="UP000054279"/>
    </source>
</evidence>
<proteinExistence type="predicted"/>
<dbReference type="InterPro" id="IPR056884">
    <property type="entry name" value="NPHP3-like_N"/>
</dbReference>
<keyword evidence="1" id="KW-0677">Repeat</keyword>
<protein>
    <recommendedName>
        <fullName evidence="4">NACHT domain-containing protein</fullName>
    </recommendedName>
</protein>
<dbReference type="InterPro" id="IPR036770">
    <property type="entry name" value="Ankyrin_rpt-contain_sf"/>
</dbReference>
<feature type="domain" description="NACHT" evidence="4">
    <location>
        <begin position="233"/>
        <end position="376"/>
    </location>
</feature>
<dbReference type="Pfam" id="PF13857">
    <property type="entry name" value="Ank_5"/>
    <property type="match status" value="1"/>
</dbReference>
<dbReference type="Proteomes" id="UP000054279">
    <property type="component" value="Unassembled WGS sequence"/>
</dbReference>
<dbReference type="PROSITE" id="PS50297">
    <property type="entry name" value="ANK_REP_REGION"/>
    <property type="match status" value="2"/>
</dbReference>
<dbReference type="Pfam" id="PF22939">
    <property type="entry name" value="WHD_GPIID"/>
    <property type="match status" value="1"/>
</dbReference>
<dbReference type="SUPFAM" id="SSF48403">
    <property type="entry name" value="Ankyrin repeat"/>
    <property type="match status" value="1"/>
</dbReference>
<dbReference type="SUPFAM" id="SSF52540">
    <property type="entry name" value="P-loop containing nucleoside triphosphate hydrolases"/>
    <property type="match status" value="1"/>
</dbReference>
<dbReference type="InterPro" id="IPR007111">
    <property type="entry name" value="NACHT_NTPase"/>
</dbReference>